<evidence type="ECO:0000313" key="12">
    <source>
        <dbReference type="Proteomes" id="UP000199706"/>
    </source>
</evidence>
<comment type="catalytic activity">
    <reaction evidence="8">
        <text>a 2,3-saturated acyl-[ACP] + NAD(+) = a (2E)-enoyl-[ACP] + NADH + H(+)</text>
        <dbReference type="Rhea" id="RHEA:10240"/>
        <dbReference type="Rhea" id="RHEA-COMP:9925"/>
        <dbReference type="Rhea" id="RHEA-COMP:9926"/>
        <dbReference type="ChEBI" id="CHEBI:15378"/>
        <dbReference type="ChEBI" id="CHEBI:57540"/>
        <dbReference type="ChEBI" id="CHEBI:57945"/>
        <dbReference type="ChEBI" id="CHEBI:78784"/>
        <dbReference type="ChEBI" id="CHEBI:78785"/>
        <dbReference type="EC" id="1.3.1.9"/>
    </reaction>
</comment>
<evidence type="ECO:0000256" key="5">
    <source>
        <dbReference type="ARBA" id="ARBA00023002"/>
    </source>
</evidence>
<name>A0A1G7RIA3_9BURK</name>
<keyword evidence="4" id="KW-0276">Fatty acid metabolism</keyword>
<dbReference type="EC" id="1.3.1.9" evidence="8"/>
<feature type="binding site" evidence="10">
    <location>
        <begin position="194"/>
        <end position="198"/>
    </location>
    <ligand>
        <name>NAD(+)</name>
        <dbReference type="ChEBI" id="CHEBI:57540"/>
    </ligand>
</feature>
<evidence type="ECO:0000256" key="7">
    <source>
        <dbReference type="ARBA" id="ARBA00023160"/>
    </source>
</evidence>
<keyword evidence="8 10" id="KW-0520">NAD</keyword>
<feature type="binding site" evidence="10">
    <location>
        <position position="16"/>
    </location>
    <ligand>
        <name>NAD(+)</name>
        <dbReference type="ChEBI" id="CHEBI:57540"/>
    </ligand>
</feature>
<dbReference type="InterPro" id="IPR014358">
    <property type="entry name" value="Enoyl-ACP_Rdtase_NADH"/>
</dbReference>
<feature type="binding site" evidence="10">
    <location>
        <begin position="67"/>
        <end position="68"/>
    </location>
    <ligand>
        <name>NAD(+)</name>
        <dbReference type="ChEBI" id="CHEBI:57540"/>
    </ligand>
</feature>
<keyword evidence="7 8" id="KW-0275">Fatty acid biosynthesis</keyword>
<feature type="binding site" evidence="10">
    <location>
        <position position="165"/>
    </location>
    <ligand>
        <name>NAD(+)</name>
        <dbReference type="ChEBI" id="CHEBI:57540"/>
    </ligand>
</feature>
<dbReference type="PIRSF" id="PIRSF000094">
    <property type="entry name" value="Enoyl-ACP_rdct"/>
    <property type="match status" value="1"/>
</dbReference>
<feature type="binding site" evidence="10">
    <location>
        <position position="95"/>
    </location>
    <ligand>
        <name>NAD(+)</name>
        <dbReference type="ChEBI" id="CHEBI:57540"/>
    </ligand>
</feature>
<evidence type="ECO:0000256" key="10">
    <source>
        <dbReference type="PIRSR" id="PIRSR000094-3"/>
    </source>
</evidence>
<dbReference type="PRINTS" id="PR00081">
    <property type="entry name" value="GDHRDH"/>
</dbReference>
<dbReference type="Gene3D" id="3.40.50.720">
    <property type="entry name" value="NAD(P)-binding Rossmann-like Domain"/>
    <property type="match status" value="1"/>
</dbReference>
<dbReference type="InterPro" id="IPR036291">
    <property type="entry name" value="NAD(P)-bd_dom_sf"/>
</dbReference>
<comment type="pathway">
    <text evidence="1">Lipid metabolism; fatty acid biosynthesis.</text>
</comment>
<keyword evidence="6" id="KW-0443">Lipid metabolism</keyword>
<feature type="binding site" evidence="10">
    <location>
        <begin position="22"/>
        <end position="23"/>
    </location>
    <ligand>
        <name>NAD(+)</name>
        <dbReference type="ChEBI" id="CHEBI:57540"/>
    </ligand>
</feature>
<dbReference type="GO" id="GO:0006633">
    <property type="term" value="P:fatty acid biosynthetic process"/>
    <property type="evidence" value="ECO:0007669"/>
    <property type="project" value="UniProtKB-UniPathway"/>
</dbReference>
<dbReference type="Pfam" id="PF13561">
    <property type="entry name" value="adh_short_C2"/>
    <property type="match status" value="1"/>
</dbReference>
<dbReference type="UniPathway" id="UPA00094"/>
<dbReference type="EMBL" id="FNCJ01000002">
    <property type="protein sequence ID" value="SDG10508.1"/>
    <property type="molecule type" value="Genomic_DNA"/>
</dbReference>
<dbReference type="AlphaFoldDB" id="A0A1G7RIA3"/>
<dbReference type="SUPFAM" id="SSF51735">
    <property type="entry name" value="NAD(P)-binding Rossmann-fold domains"/>
    <property type="match status" value="1"/>
</dbReference>
<evidence type="ECO:0000256" key="8">
    <source>
        <dbReference type="PIRNR" id="PIRNR000094"/>
    </source>
</evidence>
<dbReference type="Proteomes" id="UP000199706">
    <property type="component" value="Unassembled WGS sequence"/>
</dbReference>
<protein>
    <recommendedName>
        <fullName evidence="8">Enoyl-[acyl-carrier-protein] reductase [NADH]</fullName>
        <ecNumber evidence="8">1.3.1.9</ecNumber>
    </recommendedName>
</protein>
<sequence>MNSIIDLAGKRGLVVGIANEHSIATGCATMFRAAGAELALTYLNDKAEPYVRPVAEALNATLLLPCDVRVPGQLESVFERIAQEWGQLDFLLHSIAFAPSDALHASLVDCSADGFALAMDVSCHSFIRMARFALPLMSDGGSLMTVSFYGAERAVEHYNVMGPVKAALESSVRYLAADLAAHRIHVHAISAGAVKTRAASGIDHFDALLDDVRAHTPARHLVTIEEIGRIAAVLASDAGMTLTGSTIYADAGFHVTA</sequence>
<accession>A0A1G7RIA3</accession>
<evidence type="ECO:0000313" key="11">
    <source>
        <dbReference type="EMBL" id="SDG10508.1"/>
    </source>
</evidence>
<evidence type="ECO:0000256" key="1">
    <source>
        <dbReference type="ARBA" id="ARBA00005194"/>
    </source>
</evidence>
<dbReference type="PANTHER" id="PTHR43159:SF2">
    <property type="entry name" value="ENOYL-[ACYL-CARRIER-PROTEIN] REDUCTASE [NADH], CHLOROPLASTIC"/>
    <property type="match status" value="1"/>
</dbReference>
<keyword evidence="5 8" id="KW-0560">Oxidoreductase</keyword>
<evidence type="ECO:0000256" key="9">
    <source>
        <dbReference type="PIRSR" id="PIRSR000094-2"/>
    </source>
</evidence>
<dbReference type="GO" id="GO:0004318">
    <property type="term" value="F:enoyl-[acyl-carrier-protein] reductase (NADH) activity"/>
    <property type="evidence" value="ECO:0007669"/>
    <property type="project" value="UniProtKB-EC"/>
</dbReference>
<dbReference type="OrthoDB" id="9803628at2"/>
<dbReference type="NCBIfam" id="NF005717">
    <property type="entry name" value="PRK07533.1"/>
    <property type="match status" value="1"/>
</dbReference>
<organism evidence="11 12">
    <name type="scientific">Paraburkholderia phenazinium</name>
    <dbReference type="NCBI Taxonomy" id="60549"/>
    <lineage>
        <taxon>Bacteria</taxon>
        <taxon>Pseudomonadati</taxon>
        <taxon>Pseudomonadota</taxon>
        <taxon>Betaproteobacteria</taxon>
        <taxon>Burkholderiales</taxon>
        <taxon>Burkholderiaceae</taxon>
        <taxon>Paraburkholderia</taxon>
    </lineage>
</organism>
<dbReference type="PANTHER" id="PTHR43159">
    <property type="entry name" value="ENOYL-[ACYL-CARRIER-PROTEIN] REDUCTASE"/>
    <property type="match status" value="1"/>
</dbReference>
<evidence type="ECO:0000256" key="2">
    <source>
        <dbReference type="ARBA" id="ARBA00009233"/>
    </source>
</evidence>
<reference evidence="11 12" key="1">
    <citation type="submission" date="2016-10" db="EMBL/GenBank/DDBJ databases">
        <authorList>
            <person name="de Groot N.N."/>
        </authorList>
    </citation>
    <scope>NUCLEOTIDE SEQUENCE [LARGE SCALE GENOMIC DNA]</scope>
    <source>
        <strain evidence="11 12">LMG 2247</strain>
    </source>
</reference>
<gene>
    <name evidence="11" type="ORF">SAMN05216466_102119</name>
</gene>
<feature type="binding site" evidence="9">
    <location>
        <position position="98"/>
    </location>
    <ligand>
        <name>substrate</name>
    </ligand>
</feature>
<evidence type="ECO:0000256" key="6">
    <source>
        <dbReference type="ARBA" id="ARBA00023098"/>
    </source>
</evidence>
<evidence type="ECO:0000256" key="4">
    <source>
        <dbReference type="ARBA" id="ARBA00022832"/>
    </source>
</evidence>
<proteinExistence type="inferred from homology"/>
<keyword evidence="3 8" id="KW-0444">Lipid biosynthesis</keyword>
<evidence type="ECO:0000256" key="3">
    <source>
        <dbReference type="ARBA" id="ARBA00022516"/>
    </source>
</evidence>
<dbReference type="InterPro" id="IPR002347">
    <property type="entry name" value="SDR_fam"/>
</dbReference>
<comment type="similarity">
    <text evidence="2 8">Belongs to the short-chain dehydrogenases/reductases (SDR) family. FabI subfamily.</text>
</comment>